<reference evidence="12" key="1">
    <citation type="submission" date="2020-07" db="EMBL/GenBank/DDBJ databases">
        <title>Multicomponent nature underlies the extraordinary mechanical properties of spider dragline silk.</title>
        <authorList>
            <person name="Kono N."/>
            <person name="Nakamura H."/>
            <person name="Mori M."/>
            <person name="Yoshida Y."/>
            <person name="Ohtoshi R."/>
            <person name="Malay A.D."/>
            <person name="Moran D.A.P."/>
            <person name="Tomita M."/>
            <person name="Numata K."/>
            <person name="Arakawa K."/>
        </authorList>
    </citation>
    <scope>NUCLEOTIDE SEQUENCE</scope>
</reference>
<dbReference type="PANTHER" id="PTHR24228:SF71">
    <property type="entry name" value="PROTEIN TRAPPED IN ENDODERM-1"/>
    <property type="match status" value="1"/>
</dbReference>
<dbReference type="PRINTS" id="PR00237">
    <property type="entry name" value="GPCRRHODOPSN"/>
</dbReference>
<dbReference type="PANTHER" id="PTHR24228">
    <property type="entry name" value="B2 BRADYKININ RECEPTOR/ANGIOTENSIN II RECEPTOR"/>
    <property type="match status" value="1"/>
</dbReference>
<keyword evidence="3" id="KW-1003">Cell membrane</keyword>
<dbReference type="PROSITE" id="PS50262">
    <property type="entry name" value="G_PROTEIN_RECEP_F1_2"/>
    <property type="match status" value="1"/>
</dbReference>
<comment type="caution">
    <text evidence="12">The sequence shown here is derived from an EMBL/GenBank/DDBJ whole genome shotgun (WGS) entry which is preliminary data.</text>
</comment>
<comment type="subcellular location">
    <subcellularLocation>
        <location evidence="1">Cell membrane</location>
        <topology evidence="1">Multi-pass membrane protein</topology>
    </subcellularLocation>
</comment>
<evidence type="ECO:0000256" key="1">
    <source>
        <dbReference type="ARBA" id="ARBA00004651"/>
    </source>
</evidence>
<dbReference type="InterPro" id="IPR017452">
    <property type="entry name" value="GPCR_Rhodpsn_7TM"/>
</dbReference>
<evidence type="ECO:0000256" key="7">
    <source>
        <dbReference type="ARBA" id="ARBA00023136"/>
    </source>
</evidence>
<proteinExistence type="inferred from homology"/>
<keyword evidence="7 10" id="KW-0472">Membrane</keyword>
<dbReference type="GO" id="GO:0004930">
    <property type="term" value="F:G protein-coupled receptor activity"/>
    <property type="evidence" value="ECO:0007669"/>
    <property type="project" value="UniProtKB-KW"/>
</dbReference>
<dbReference type="AlphaFoldDB" id="A0A8X6IW11"/>
<feature type="transmembrane region" description="Helical" evidence="10">
    <location>
        <begin position="35"/>
        <end position="59"/>
    </location>
</feature>
<evidence type="ECO:0000256" key="6">
    <source>
        <dbReference type="ARBA" id="ARBA00023040"/>
    </source>
</evidence>
<dbReference type="SUPFAM" id="SSF81321">
    <property type="entry name" value="Family A G protein-coupled receptor-like"/>
    <property type="match status" value="1"/>
</dbReference>
<feature type="domain" description="G-protein coupled receptors family 1 profile" evidence="11">
    <location>
        <begin position="51"/>
        <end position="132"/>
    </location>
</feature>
<dbReference type="GO" id="GO:0005886">
    <property type="term" value="C:plasma membrane"/>
    <property type="evidence" value="ECO:0007669"/>
    <property type="project" value="UniProtKB-SubCell"/>
</dbReference>
<feature type="transmembrane region" description="Helical" evidence="10">
    <location>
        <begin position="112"/>
        <end position="130"/>
    </location>
</feature>
<keyword evidence="4 10" id="KW-0812">Transmembrane</keyword>
<accession>A0A8X6IW11</accession>
<evidence type="ECO:0000313" key="13">
    <source>
        <dbReference type="Proteomes" id="UP000887116"/>
    </source>
</evidence>
<keyword evidence="6" id="KW-0297">G-protein coupled receptor</keyword>
<sequence>MDFNRDSNEKNIPFSMNFSDYPHIVPDRPSTATCVLAAFCCILFILLGCMGNLMTIIALTKCRKLRNATTAFVVSLAVADFLFCAVCLPLTATRYIYKEWILGDTLCTMFPFFFYGNVAASLMSMTAITFNR</sequence>
<evidence type="ECO:0000256" key="2">
    <source>
        <dbReference type="ARBA" id="ARBA00010663"/>
    </source>
</evidence>
<dbReference type="InterPro" id="IPR000276">
    <property type="entry name" value="GPCR_Rhodpsn"/>
</dbReference>
<evidence type="ECO:0000313" key="12">
    <source>
        <dbReference type="EMBL" id="GFR29494.1"/>
    </source>
</evidence>
<comment type="similarity">
    <text evidence="2">Belongs to the G-protein coupled receptor 1 family.</text>
</comment>
<feature type="transmembrane region" description="Helical" evidence="10">
    <location>
        <begin position="71"/>
        <end position="92"/>
    </location>
</feature>
<evidence type="ECO:0000256" key="8">
    <source>
        <dbReference type="ARBA" id="ARBA00023170"/>
    </source>
</evidence>
<evidence type="ECO:0000259" key="11">
    <source>
        <dbReference type="PROSITE" id="PS50262"/>
    </source>
</evidence>
<dbReference type="EMBL" id="BMAO01009226">
    <property type="protein sequence ID" value="GFR29494.1"/>
    <property type="molecule type" value="Genomic_DNA"/>
</dbReference>
<keyword evidence="9" id="KW-0807">Transducer</keyword>
<gene>
    <name evidence="12" type="primary">Tre1</name>
    <name evidence="12" type="ORF">TNCT_67961</name>
</gene>
<evidence type="ECO:0000256" key="10">
    <source>
        <dbReference type="SAM" id="Phobius"/>
    </source>
</evidence>
<keyword evidence="5 10" id="KW-1133">Transmembrane helix</keyword>
<dbReference type="Proteomes" id="UP000887116">
    <property type="component" value="Unassembled WGS sequence"/>
</dbReference>
<evidence type="ECO:0000256" key="3">
    <source>
        <dbReference type="ARBA" id="ARBA00022475"/>
    </source>
</evidence>
<keyword evidence="13" id="KW-1185">Reference proteome</keyword>
<evidence type="ECO:0000256" key="5">
    <source>
        <dbReference type="ARBA" id="ARBA00022989"/>
    </source>
</evidence>
<evidence type="ECO:0000256" key="9">
    <source>
        <dbReference type="ARBA" id="ARBA00023224"/>
    </source>
</evidence>
<dbReference type="Gene3D" id="1.20.1070.10">
    <property type="entry name" value="Rhodopsin 7-helix transmembrane proteins"/>
    <property type="match status" value="1"/>
</dbReference>
<name>A0A8X6IW11_TRICU</name>
<evidence type="ECO:0000256" key="4">
    <source>
        <dbReference type="ARBA" id="ARBA00022692"/>
    </source>
</evidence>
<organism evidence="12 13">
    <name type="scientific">Trichonephila clavata</name>
    <name type="common">Joro spider</name>
    <name type="synonym">Nephila clavata</name>
    <dbReference type="NCBI Taxonomy" id="2740835"/>
    <lineage>
        <taxon>Eukaryota</taxon>
        <taxon>Metazoa</taxon>
        <taxon>Ecdysozoa</taxon>
        <taxon>Arthropoda</taxon>
        <taxon>Chelicerata</taxon>
        <taxon>Arachnida</taxon>
        <taxon>Araneae</taxon>
        <taxon>Araneomorphae</taxon>
        <taxon>Entelegynae</taxon>
        <taxon>Araneoidea</taxon>
        <taxon>Nephilidae</taxon>
        <taxon>Trichonephila</taxon>
    </lineage>
</organism>
<dbReference type="Pfam" id="PF00001">
    <property type="entry name" value="7tm_1"/>
    <property type="match status" value="1"/>
</dbReference>
<protein>
    <submittedName>
        <fullName evidence="12">Protein trapped in endoderm-1</fullName>
    </submittedName>
</protein>
<dbReference type="OrthoDB" id="6117944at2759"/>
<keyword evidence="8" id="KW-0675">Receptor</keyword>